<dbReference type="EMBL" id="CAEY01000787">
    <property type="status" value="NOT_ANNOTATED_CDS"/>
    <property type="molecule type" value="Genomic_DNA"/>
</dbReference>
<dbReference type="KEGG" id="tut:107370764"/>
<reference evidence="2" key="1">
    <citation type="submission" date="2011-08" db="EMBL/GenBank/DDBJ databases">
        <authorList>
            <person name="Rombauts S."/>
        </authorList>
    </citation>
    <scope>NUCLEOTIDE SEQUENCE</scope>
    <source>
        <strain evidence="2">London</strain>
    </source>
</reference>
<dbReference type="OMA" id="HHASSEC"/>
<name>A0A158P4E5_TETUR</name>
<dbReference type="GO" id="GO:0005829">
    <property type="term" value="C:cytosol"/>
    <property type="evidence" value="ECO:0007669"/>
    <property type="project" value="TreeGrafter"/>
</dbReference>
<proteinExistence type="predicted"/>
<dbReference type="OrthoDB" id="6422403at2759"/>
<dbReference type="PANTHER" id="PTHR23409">
    <property type="entry name" value="RIBONUCLEOSIDE-DIPHOSPHATE REDUCTASE SMALL CHAIN"/>
    <property type="match status" value="1"/>
</dbReference>
<dbReference type="Proteomes" id="UP000015104">
    <property type="component" value="Unassembled WGS sequence"/>
</dbReference>
<dbReference type="AlphaFoldDB" id="A0A158P4E5"/>
<evidence type="ECO:0000313" key="2">
    <source>
        <dbReference type="Proteomes" id="UP000015104"/>
    </source>
</evidence>
<accession>A0A158P4E5</accession>
<dbReference type="PANTHER" id="PTHR23409:SF21">
    <property type="entry name" value="CAPSID PROTEIN"/>
    <property type="match status" value="1"/>
</dbReference>
<dbReference type="EnsemblMetazoa" id="tetur02g15405.1">
    <property type="protein sequence ID" value="tetur02g15405.1"/>
    <property type="gene ID" value="tetur02g15405"/>
</dbReference>
<reference evidence="1" key="2">
    <citation type="submission" date="2016-04" db="UniProtKB">
        <authorList>
            <consortium name="EnsemblMetazoa"/>
        </authorList>
    </citation>
    <scope>IDENTIFICATION</scope>
</reference>
<dbReference type="GO" id="GO:0004748">
    <property type="term" value="F:ribonucleoside-diphosphate reductase activity, thioredoxin disulfide as acceptor"/>
    <property type="evidence" value="ECO:0007669"/>
    <property type="project" value="TreeGrafter"/>
</dbReference>
<dbReference type="STRING" id="32264.A0A158P4E5"/>
<evidence type="ECO:0000313" key="1">
    <source>
        <dbReference type="EnsemblMetazoa" id="tetur02g15405.1"/>
    </source>
</evidence>
<sequence length="410" mass="46345">MEYLHSSSLPVSKSEIQIFAIPPTQTAIESTYEVEYRPGASLEQATSYEIDIPASEDFTDLASTYVHLLVNTTNGDGTALAADKKVSTIENFGNALFNQIDMILGSINTIKANNTYPYLSYIEDRLFKHRNNSDIGSEGYTDQDPRPCDMYFRLHLPMCTQDKLLINGVPLRFKFSKSLEDFVLMKRTDDGPFKVKFDKFSIFIKRVKLFPEAQKSIIMGLEKGPAKYFITRNEVKTYSISADQTSVAIENVYSGSLPKRVLVGLVDDKAFTGSLASNPYEFKNFGVNYIALSMDGIMIPSIPYQPNFSQGQCMREFMCLYRYFNQDEGLPQIDISYADFKKDKTFFAFDLTPDGTIGAETGTLSLVKRGHIRLDLKFAQKLSSSIKVIVFAQFDNLITIDSDRKVFIDY</sequence>
<keyword evidence="2" id="KW-1185">Reference proteome</keyword>
<organism evidence="1 2">
    <name type="scientific">Tetranychus urticae</name>
    <name type="common">Two-spotted spider mite</name>
    <dbReference type="NCBI Taxonomy" id="32264"/>
    <lineage>
        <taxon>Eukaryota</taxon>
        <taxon>Metazoa</taxon>
        <taxon>Ecdysozoa</taxon>
        <taxon>Arthropoda</taxon>
        <taxon>Chelicerata</taxon>
        <taxon>Arachnida</taxon>
        <taxon>Acari</taxon>
        <taxon>Acariformes</taxon>
        <taxon>Trombidiformes</taxon>
        <taxon>Prostigmata</taxon>
        <taxon>Eleutherengona</taxon>
        <taxon>Raphignathae</taxon>
        <taxon>Tetranychoidea</taxon>
        <taxon>Tetranychidae</taxon>
        <taxon>Tetranychus</taxon>
    </lineage>
</organism>
<dbReference type="GO" id="GO:0009263">
    <property type="term" value="P:deoxyribonucleotide biosynthetic process"/>
    <property type="evidence" value="ECO:0007669"/>
    <property type="project" value="InterPro"/>
</dbReference>
<dbReference type="InterPro" id="IPR000358">
    <property type="entry name" value="RNR_small_fam"/>
</dbReference>
<protein>
    <submittedName>
        <fullName evidence="1">Uncharacterized protein</fullName>
    </submittedName>
</protein>
<gene>
    <name evidence="1" type="primary">107370764</name>
</gene>